<keyword evidence="3" id="KW-0539">Nucleus</keyword>
<dbReference type="SMART" id="SM00415">
    <property type="entry name" value="HSF"/>
    <property type="match status" value="1"/>
</dbReference>
<organism evidence="6 7">
    <name type="scientific">Emiliania huxleyi (strain CCMP1516)</name>
    <dbReference type="NCBI Taxonomy" id="280463"/>
    <lineage>
        <taxon>Eukaryota</taxon>
        <taxon>Haptista</taxon>
        <taxon>Haptophyta</taxon>
        <taxon>Prymnesiophyceae</taxon>
        <taxon>Isochrysidales</taxon>
        <taxon>Noelaerhabdaceae</taxon>
        <taxon>Emiliania</taxon>
    </lineage>
</organism>
<dbReference type="KEGG" id="ehx:EMIHUDRAFT_224105"/>
<dbReference type="HOGENOM" id="CLU_2188934_0_0_1"/>
<keyword evidence="2" id="KW-0238">DNA-binding</keyword>
<dbReference type="PaxDb" id="2903-EOD38730"/>
<dbReference type="SUPFAM" id="SSF46785">
    <property type="entry name" value="Winged helix' DNA-binding domain"/>
    <property type="match status" value="1"/>
</dbReference>
<dbReference type="Proteomes" id="UP000013827">
    <property type="component" value="Unassembled WGS sequence"/>
</dbReference>
<evidence type="ECO:0000313" key="7">
    <source>
        <dbReference type="Proteomes" id="UP000013827"/>
    </source>
</evidence>
<dbReference type="GeneID" id="17284000"/>
<comment type="similarity">
    <text evidence="4">Belongs to the HSF family.</text>
</comment>
<dbReference type="GO" id="GO:0043565">
    <property type="term" value="F:sequence-specific DNA binding"/>
    <property type="evidence" value="ECO:0007669"/>
    <property type="project" value="InterPro"/>
</dbReference>
<dbReference type="eggNOG" id="KOG0627">
    <property type="taxonomic scope" value="Eukaryota"/>
</dbReference>
<dbReference type="RefSeq" id="XP_005791159.1">
    <property type="nucleotide sequence ID" value="XM_005791102.1"/>
</dbReference>
<sequence length="109" mass="12029">MPVGVVAEAAPAASSSGVGLEAIASSNMAPFLTKLFDIVSATTTDRCIAWTSRGDSFVISDPDGFARDILPTYFKHNNIRSFVRQLNTKTRFFLRIPKIFPGLRRGFRF</sequence>
<dbReference type="AlphaFoldDB" id="A0A0D3KSJ5"/>
<dbReference type="InterPro" id="IPR036388">
    <property type="entry name" value="WH-like_DNA-bd_sf"/>
</dbReference>
<evidence type="ECO:0000256" key="1">
    <source>
        <dbReference type="ARBA" id="ARBA00004123"/>
    </source>
</evidence>
<evidence type="ECO:0000256" key="2">
    <source>
        <dbReference type="ARBA" id="ARBA00023125"/>
    </source>
</evidence>
<dbReference type="InterPro" id="IPR036390">
    <property type="entry name" value="WH_DNA-bd_sf"/>
</dbReference>
<evidence type="ECO:0000313" key="6">
    <source>
        <dbReference type="EnsemblProtists" id="EOD38730"/>
    </source>
</evidence>
<evidence type="ECO:0000256" key="4">
    <source>
        <dbReference type="RuleBase" id="RU004020"/>
    </source>
</evidence>
<reference evidence="7" key="1">
    <citation type="journal article" date="2013" name="Nature">
        <title>Pan genome of the phytoplankton Emiliania underpins its global distribution.</title>
        <authorList>
            <person name="Read B.A."/>
            <person name="Kegel J."/>
            <person name="Klute M.J."/>
            <person name="Kuo A."/>
            <person name="Lefebvre S.C."/>
            <person name="Maumus F."/>
            <person name="Mayer C."/>
            <person name="Miller J."/>
            <person name="Monier A."/>
            <person name="Salamov A."/>
            <person name="Young J."/>
            <person name="Aguilar M."/>
            <person name="Claverie J.M."/>
            <person name="Frickenhaus S."/>
            <person name="Gonzalez K."/>
            <person name="Herman E.K."/>
            <person name="Lin Y.C."/>
            <person name="Napier J."/>
            <person name="Ogata H."/>
            <person name="Sarno A.F."/>
            <person name="Shmutz J."/>
            <person name="Schroeder D."/>
            <person name="de Vargas C."/>
            <person name="Verret F."/>
            <person name="von Dassow P."/>
            <person name="Valentin K."/>
            <person name="Van de Peer Y."/>
            <person name="Wheeler G."/>
            <person name="Dacks J.B."/>
            <person name="Delwiche C.F."/>
            <person name="Dyhrman S.T."/>
            <person name="Glockner G."/>
            <person name="John U."/>
            <person name="Richards T."/>
            <person name="Worden A.Z."/>
            <person name="Zhang X."/>
            <person name="Grigoriev I.V."/>
            <person name="Allen A.E."/>
            <person name="Bidle K."/>
            <person name="Borodovsky M."/>
            <person name="Bowler C."/>
            <person name="Brownlee C."/>
            <person name="Cock J.M."/>
            <person name="Elias M."/>
            <person name="Gladyshev V.N."/>
            <person name="Groth M."/>
            <person name="Guda C."/>
            <person name="Hadaegh A."/>
            <person name="Iglesias-Rodriguez M.D."/>
            <person name="Jenkins J."/>
            <person name="Jones B.M."/>
            <person name="Lawson T."/>
            <person name="Leese F."/>
            <person name="Lindquist E."/>
            <person name="Lobanov A."/>
            <person name="Lomsadze A."/>
            <person name="Malik S.B."/>
            <person name="Marsh M.E."/>
            <person name="Mackinder L."/>
            <person name="Mock T."/>
            <person name="Mueller-Roeber B."/>
            <person name="Pagarete A."/>
            <person name="Parker M."/>
            <person name="Probert I."/>
            <person name="Quesneville H."/>
            <person name="Raines C."/>
            <person name="Rensing S.A."/>
            <person name="Riano-Pachon D.M."/>
            <person name="Richier S."/>
            <person name="Rokitta S."/>
            <person name="Shiraiwa Y."/>
            <person name="Soanes D.M."/>
            <person name="van der Giezen M."/>
            <person name="Wahlund T.M."/>
            <person name="Williams B."/>
            <person name="Wilson W."/>
            <person name="Wolfe G."/>
            <person name="Wurch L.L."/>
        </authorList>
    </citation>
    <scope>NUCLEOTIDE SEQUENCE</scope>
</reference>
<dbReference type="GO" id="GO:0003700">
    <property type="term" value="F:DNA-binding transcription factor activity"/>
    <property type="evidence" value="ECO:0007669"/>
    <property type="project" value="InterPro"/>
</dbReference>
<reference evidence="6" key="2">
    <citation type="submission" date="2024-10" db="UniProtKB">
        <authorList>
            <consortium name="EnsemblProtists"/>
        </authorList>
    </citation>
    <scope>IDENTIFICATION</scope>
</reference>
<keyword evidence="7" id="KW-1185">Reference proteome</keyword>
<dbReference type="OMA" id="RCIAWTS"/>
<comment type="subcellular location">
    <subcellularLocation>
        <location evidence="1">Nucleus</location>
    </subcellularLocation>
</comment>
<dbReference type="PANTHER" id="PTHR10015:SF427">
    <property type="entry name" value="HEAT SHOCK FACTOR PROTEIN"/>
    <property type="match status" value="1"/>
</dbReference>
<dbReference type="GO" id="GO:0005634">
    <property type="term" value="C:nucleus"/>
    <property type="evidence" value="ECO:0007669"/>
    <property type="project" value="UniProtKB-SubCell"/>
</dbReference>
<protein>
    <recommendedName>
        <fullName evidence="5">HSF-type DNA-binding domain-containing protein</fullName>
    </recommendedName>
</protein>
<accession>A0A0D3KSJ5</accession>
<name>A0A0D3KSJ5_EMIH1</name>
<dbReference type="PANTHER" id="PTHR10015">
    <property type="entry name" value="HEAT SHOCK TRANSCRIPTION FACTOR"/>
    <property type="match status" value="1"/>
</dbReference>
<dbReference type="InterPro" id="IPR000232">
    <property type="entry name" value="HSF_DNA-bd"/>
</dbReference>
<dbReference type="PRINTS" id="PR00056">
    <property type="entry name" value="HSFDOMAIN"/>
</dbReference>
<dbReference type="STRING" id="2903.R1FI43"/>
<feature type="domain" description="HSF-type DNA-binding" evidence="5">
    <location>
        <begin position="27"/>
        <end position="108"/>
    </location>
</feature>
<dbReference type="EnsemblProtists" id="EOD38730">
    <property type="protein sequence ID" value="EOD38730"/>
    <property type="gene ID" value="EMIHUDRAFT_224105"/>
</dbReference>
<dbReference type="Gene3D" id="1.10.10.10">
    <property type="entry name" value="Winged helix-like DNA-binding domain superfamily/Winged helix DNA-binding domain"/>
    <property type="match status" value="1"/>
</dbReference>
<evidence type="ECO:0000256" key="3">
    <source>
        <dbReference type="ARBA" id="ARBA00023242"/>
    </source>
</evidence>
<dbReference type="Pfam" id="PF00447">
    <property type="entry name" value="HSF_DNA-bind"/>
    <property type="match status" value="1"/>
</dbReference>
<evidence type="ECO:0000259" key="5">
    <source>
        <dbReference type="SMART" id="SM00415"/>
    </source>
</evidence>
<proteinExistence type="inferred from homology"/>